<feature type="signal peptide" evidence="11">
    <location>
        <begin position="1"/>
        <end position="20"/>
    </location>
</feature>
<gene>
    <name evidence="13" type="ORF">V0U79_08750</name>
</gene>
<dbReference type="PANTHER" id="PTHR10266">
    <property type="entry name" value="CYTOCHROME C1"/>
    <property type="match status" value="1"/>
</dbReference>
<dbReference type="Pfam" id="PF02167">
    <property type="entry name" value="Cytochrom_C1"/>
    <property type="match status" value="1"/>
</dbReference>
<dbReference type="Gene3D" id="1.10.760.10">
    <property type="entry name" value="Cytochrome c-like domain"/>
    <property type="match status" value="1"/>
</dbReference>
<keyword evidence="7 9" id="KW-0408">Iron</keyword>
<evidence type="ECO:0000256" key="5">
    <source>
        <dbReference type="ARBA" id="ARBA00022723"/>
    </source>
</evidence>
<comment type="caution">
    <text evidence="13">The sequence shown here is derived from an EMBL/GenBank/DDBJ whole genome shotgun (WGS) entry which is preliminary data.</text>
</comment>
<dbReference type="InterPro" id="IPR009056">
    <property type="entry name" value="Cyt_c-like_dom"/>
</dbReference>
<evidence type="ECO:0000313" key="14">
    <source>
        <dbReference type="Proteomes" id="UP001354971"/>
    </source>
</evidence>
<evidence type="ECO:0000256" key="7">
    <source>
        <dbReference type="ARBA" id="ARBA00023004"/>
    </source>
</evidence>
<dbReference type="PANTHER" id="PTHR10266:SF3">
    <property type="entry name" value="CYTOCHROME C1, HEME PROTEIN, MITOCHONDRIAL"/>
    <property type="match status" value="1"/>
</dbReference>
<dbReference type="RefSeq" id="WP_330199117.1">
    <property type="nucleotide sequence ID" value="NZ_JAZDRP010000004.1"/>
</dbReference>
<dbReference type="EMBL" id="JAZDRP010000004">
    <property type="protein sequence ID" value="MEE2526454.1"/>
    <property type="molecule type" value="Genomic_DNA"/>
</dbReference>
<keyword evidence="8 10" id="KW-0472">Membrane</keyword>
<evidence type="ECO:0000256" key="4">
    <source>
        <dbReference type="ARBA" id="ARBA00022692"/>
    </source>
</evidence>
<dbReference type="InterPro" id="IPR036909">
    <property type="entry name" value="Cyt_c-like_dom_sf"/>
</dbReference>
<accession>A0ABU7LSZ2</accession>
<feature type="domain" description="Cytochrome c" evidence="12">
    <location>
        <begin position="45"/>
        <end position="173"/>
    </location>
</feature>
<evidence type="ECO:0000259" key="12">
    <source>
        <dbReference type="PROSITE" id="PS51007"/>
    </source>
</evidence>
<evidence type="ECO:0000256" key="11">
    <source>
        <dbReference type="SAM" id="SignalP"/>
    </source>
</evidence>
<name>A0ABU7LSZ2_9PROT</name>
<dbReference type="SUPFAM" id="SSF46626">
    <property type="entry name" value="Cytochrome c"/>
    <property type="match status" value="1"/>
</dbReference>
<evidence type="ECO:0000313" key="13">
    <source>
        <dbReference type="EMBL" id="MEE2526454.1"/>
    </source>
</evidence>
<keyword evidence="5 9" id="KW-0479">Metal-binding</keyword>
<comment type="subcellular location">
    <subcellularLocation>
        <location evidence="1">Membrane</location>
    </subcellularLocation>
</comment>
<keyword evidence="14" id="KW-1185">Reference proteome</keyword>
<proteinExistence type="predicted"/>
<feature type="chain" id="PRO_5046906159" description="Cytochrome c1" evidence="11">
    <location>
        <begin position="21"/>
        <end position="275"/>
    </location>
</feature>
<dbReference type="PRINTS" id="PR00603">
    <property type="entry name" value="CYTOCHROMEC1"/>
</dbReference>
<keyword evidence="6 10" id="KW-1133">Transmembrane helix</keyword>
<evidence type="ECO:0000256" key="10">
    <source>
        <dbReference type="SAM" id="Phobius"/>
    </source>
</evidence>
<organism evidence="13 14">
    <name type="scientific">Hyphobacterium lacteum</name>
    <dbReference type="NCBI Taxonomy" id="3116575"/>
    <lineage>
        <taxon>Bacteria</taxon>
        <taxon>Pseudomonadati</taxon>
        <taxon>Pseudomonadota</taxon>
        <taxon>Alphaproteobacteria</taxon>
        <taxon>Maricaulales</taxon>
        <taxon>Maricaulaceae</taxon>
        <taxon>Hyphobacterium</taxon>
    </lineage>
</organism>
<dbReference type="InterPro" id="IPR002326">
    <property type="entry name" value="Cyt_c1"/>
</dbReference>
<sequence>MKRFITALAALAAVSAPALAAEGEAHAPEPHDWSWEGPFGQFDDAELQRGFLVYQQVCASCHGLDQLSFRNLGQPGGPFELIPDPEHEGEYLSWANPNDNPVVMAIAGEYMIMDGPDDAGDMFERAGVPADRFPNPFANPQQAAASNGGAIPPDLSVIVKARAGGAEYLRSLLLGYSDEIPYDVELLPGQHYNEYFPGGVLAMAAPLSDGIVSYPDGSPETVEQYAHDVTAFLAWAAEPHMENRKRMGLAVIIFLLIFAGLLWLAYRQVWSNVKH</sequence>
<evidence type="ECO:0000256" key="1">
    <source>
        <dbReference type="ARBA" id="ARBA00004370"/>
    </source>
</evidence>
<evidence type="ECO:0000256" key="9">
    <source>
        <dbReference type="PROSITE-ProRule" id="PRU00433"/>
    </source>
</evidence>
<evidence type="ECO:0000256" key="6">
    <source>
        <dbReference type="ARBA" id="ARBA00022989"/>
    </source>
</evidence>
<evidence type="ECO:0000256" key="3">
    <source>
        <dbReference type="ARBA" id="ARBA00022617"/>
    </source>
</evidence>
<dbReference type="Proteomes" id="UP001354971">
    <property type="component" value="Unassembled WGS sequence"/>
</dbReference>
<keyword evidence="11" id="KW-0732">Signal</keyword>
<evidence type="ECO:0000256" key="8">
    <source>
        <dbReference type="ARBA" id="ARBA00023136"/>
    </source>
</evidence>
<keyword evidence="3 9" id="KW-0349">Heme</keyword>
<evidence type="ECO:0000256" key="2">
    <source>
        <dbReference type="ARBA" id="ARBA00016165"/>
    </source>
</evidence>
<dbReference type="PROSITE" id="PS51007">
    <property type="entry name" value="CYTC"/>
    <property type="match status" value="1"/>
</dbReference>
<protein>
    <recommendedName>
        <fullName evidence="2">Cytochrome c1</fullName>
    </recommendedName>
</protein>
<keyword evidence="4 10" id="KW-0812">Transmembrane</keyword>
<dbReference type="Gene3D" id="1.20.5.100">
    <property type="entry name" value="Cytochrome c1, transmembrane anchor, C-terminal"/>
    <property type="match status" value="1"/>
</dbReference>
<reference evidence="13 14" key="1">
    <citation type="submission" date="2024-01" db="EMBL/GenBank/DDBJ databases">
        <title>Hyphobacterium bacterium isolated from marine sediment.</title>
        <authorList>
            <person name="Zhao S."/>
        </authorList>
    </citation>
    <scope>NUCLEOTIDE SEQUENCE [LARGE SCALE GENOMIC DNA]</scope>
    <source>
        <strain evidence="14">HN65</strain>
    </source>
</reference>
<feature type="transmembrane region" description="Helical" evidence="10">
    <location>
        <begin position="247"/>
        <end position="266"/>
    </location>
</feature>